<organism evidence="3 4">
    <name type="scientific">Brassica napus</name>
    <name type="common">Rape</name>
    <dbReference type="NCBI Taxonomy" id="3708"/>
    <lineage>
        <taxon>Eukaryota</taxon>
        <taxon>Viridiplantae</taxon>
        <taxon>Streptophyta</taxon>
        <taxon>Embryophyta</taxon>
        <taxon>Tracheophyta</taxon>
        <taxon>Spermatophyta</taxon>
        <taxon>Magnoliopsida</taxon>
        <taxon>eudicotyledons</taxon>
        <taxon>Gunneridae</taxon>
        <taxon>Pentapetalae</taxon>
        <taxon>rosids</taxon>
        <taxon>malvids</taxon>
        <taxon>Brassicales</taxon>
        <taxon>Brassicaceae</taxon>
        <taxon>Brassiceae</taxon>
        <taxon>Brassica</taxon>
    </lineage>
</organism>
<evidence type="ECO:0000313" key="4">
    <source>
        <dbReference type="Proteomes" id="UP000824890"/>
    </source>
</evidence>
<feature type="region of interest" description="Disordered" evidence="2">
    <location>
        <begin position="70"/>
        <end position="129"/>
    </location>
</feature>
<keyword evidence="4" id="KW-1185">Reference proteome</keyword>
<feature type="coiled-coil region" evidence="1">
    <location>
        <begin position="201"/>
        <end position="228"/>
    </location>
</feature>
<keyword evidence="1" id="KW-0175">Coiled coil</keyword>
<proteinExistence type="predicted"/>
<evidence type="ECO:0000256" key="2">
    <source>
        <dbReference type="SAM" id="MobiDB-lite"/>
    </source>
</evidence>
<name>A0ABQ8AIU0_BRANA</name>
<sequence length="287" mass="31891">MLATVSRSPSEGEGGVTRSSYESSEAGSFERAQKARRGPTLRSKLQAQSPGFMARPVSIAIPVGEGRRTSNILGGSAGDQALDDDVDSSTHPRRRRALENINSVSLNSPSSGLPPLLRASGKGTSRVDPSAHLPVVQEASSWRFSYDNEVSILENPERLALIWRKFRERGCELPYLGDIRENVTRELEAVRVTEQQRDVEIEGLKGKLAAAEMEKVAVQNDLDSMKEKHRREIEGRDTAARKERDLARRSLAQEYDAVLAVVKDKLQKKKKETAAEIRLQCEFVLRL</sequence>
<comment type="caution">
    <text evidence="3">The sequence shown here is derived from an EMBL/GenBank/DDBJ whole genome shotgun (WGS) entry which is preliminary data.</text>
</comment>
<gene>
    <name evidence="3" type="ORF">HID58_054562</name>
</gene>
<feature type="region of interest" description="Disordered" evidence="2">
    <location>
        <begin position="1"/>
        <end position="49"/>
    </location>
</feature>
<evidence type="ECO:0000313" key="3">
    <source>
        <dbReference type="EMBL" id="KAH0892133.1"/>
    </source>
</evidence>
<accession>A0ABQ8AIU0</accession>
<dbReference type="Proteomes" id="UP000824890">
    <property type="component" value="Unassembled WGS sequence"/>
</dbReference>
<evidence type="ECO:0000256" key="1">
    <source>
        <dbReference type="SAM" id="Coils"/>
    </source>
</evidence>
<feature type="compositionally biased region" description="Polar residues" evidence="2">
    <location>
        <begin position="17"/>
        <end position="26"/>
    </location>
</feature>
<dbReference type="EMBL" id="JAGKQM010000013">
    <property type="protein sequence ID" value="KAH0892133.1"/>
    <property type="molecule type" value="Genomic_DNA"/>
</dbReference>
<feature type="compositionally biased region" description="Low complexity" evidence="2">
    <location>
        <begin position="100"/>
        <end position="117"/>
    </location>
</feature>
<protein>
    <submittedName>
        <fullName evidence="3">Uncharacterized protein</fullName>
    </submittedName>
</protein>
<reference evidence="3 4" key="1">
    <citation type="submission" date="2021-05" db="EMBL/GenBank/DDBJ databases">
        <title>Genome Assembly of Synthetic Allotetraploid Brassica napus Reveals Homoeologous Exchanges between Subgenomes.</title>
        <authorList>
            <person name="Davis J.T."/>
        </authorList>
    </citation>
    <scope>NUCLEOTIDE SEQUENCE [LARGE SCALE GENOMIC DNA]</scope>
    <source>
        <strain evidence="4">cv. Da-Ae</strain>
        <tissue evidence="3">Seedling</tissue>
    </source>
</reference>